<dbReference type="EMBL" id="MU003698">
    <property type="protein sequence ID" value="KAF2811480.1"/>
    <property type="molecule type" value="Genomic_DNA"/>
</dbReference>
<dbReference type="PANTHER" id="PTHR33112:SF16">
    <property type="entry name" value="HETEROKARYON INCOMPATIBILITY DOMAIN-CONTAINING PROTEIN"/>
    <property type="match status" value="1"/>
</dbReference>
<dbReference type="InterPro" id="IPR010730">
    <property type="entry name" value="HET"/>
</dbReference>
<dbReference type="PANTHER" id="PTHR33112">
    <property type="entry name" value="DOMAIN PROTEIN, PUTATIVE-RELATED"/>
    <property type="match status" value="1"/>
</dbReference>
<feature type="non-terminal residue" evidence="2">
    <location>
        <position position="1"/>
    </location>
</feature>
<feature type="domain" description="Heterokaryon incompatibility" evidence="1">
    <location>
        <begin position="1"/>
        <end position="85"/>
    </location>
</feature>
<dbReference type="RefSeq" id="XP_033578444.1">
    <property type="nucleotide sequence ID" value="XM_033714583.1"/>
</dbReference>
<feature type="non-terminal residue" evidence="2">
    <location>
        <position position="86"/>
    </location>
</feature>
<evidence type="ECO:0000313" key="4">
    <source>
        <dbReference type="RefSeq" id="XP_033578444.1"/>
    </source>
</evidence>
<reference evidence="4" key="2">
    <citation type="submission" date="2020-04" db="EMBL/GenBank/DDBJ databases">
        <authorList>
            <consortium name="NCBI Genome Project"/>
        </authorList>
    </citation>
    <scope>NUCLEOTIDE SEQUENCE</scope>
    <source>
        <strain evidence="4">CBS 304.34</strain>
    </source>
</reference>
<protein>
    <recommendedName>
        <fullName evidence="1">Heterokaryon incompatibility domain-containing protein</fullName>
    </recommendedName>
</protein>
<reference evidence="4" key="3">
    <citation type="submission" date="2025-04" db="UniProtKB">
        <authorList>
            <consortium name="RefSeq"/>
        </authorList>
    </citation>
    <scope>IDENTIFICATION</scope>
    <source>
        <strain evidence="4">CBS 304.34</strain>
    </source>
</reference>
<dbReference type="AlphaFoldDB" id="A0A6A6YRP9"/>
<dbReference type="GeneID" id="54455476"/>
<evidence type="ECO:0000259" key="1">
    <source>
        <dbReference type="Pfam" id="PF06985"/>
    </source>
</evidence>
<evidence type="ECO:0000313" key="2">
    <source>
        <dbReference type="EMBL" id="KAF2811480.1"/>
    </source>
</evidence>
<accession>A0A6A6YRP9</accession>
<name>A0A6A6YRP9_9PEZI</name>
<sequence>YLTLSHRWGDAKFIQTDKATLQQRCSNIPFDSLSRVFQEAVILTRQLGYRYLWIDALCIVQDCAKDWVRESELMGRVYSNAVMNIA</sequence>
<reference evidence="2 4" key="1">
    <citation type="journal article" date="2020" name="Stud. Mycol.">
        <title>101 Dothideomycetes genomes: a test case for predicting lifestyles and emergence of pathogens.</title>
        <authorList>
            <person name="Haridas S."/>
            <person name="Albert R."/>
            <person name="Binder M."/>
            <person name="Bloem J."/>
            <person name="Labutti K."/>
            <person name="Salamov A."/>
            <person name="Andreopoulos B."/>
            <person name="Baker S."/>
            <person name="Barry K."/>
            <person name="Bills G."/>
            <person name="Bluhm B."/>
            <person name="Cannon C."/>
            <person name="Castanera R."/>
            <person name="Culley D."/>
            <person name="Daum C."/>
            <person name="Ezra D."/>
            <person name="Gonzalez J."/>
            <person name="Henrissat B."/>
            <person name="Kuo A."/>
            <person name="Liang C."/>
            <person name="Lipzen A."/>
            <person name="Lutzoni F."/>
            <person name="Magnuson J."/>
            <person name="Mondo S."/>
            <person name="Nolan M."/>
            <person name="Ohm R."/>
            <person name="Pangilinan J."/>
            <person name="Park H.-J."/>
            <person name="Ramirez L."/>
            <person name="Alfaro M."/>
            <person name="Sun H."/>
            <person name="Tritt A."/>
            <person name="Yoshinaga Y."/>
            <person name="Zwiers L.-H."/>
            <person name="Turgeon B."/>
            <person name="Goodwin S."/>
            <person name="Spatafora J."/>
            <person name="Crous P."/>
            <person name="Grigoriev I."/>
        </authorList>
    </citation>
    <scope>NUCLEOTIDE SEQUENCE</scope>
    <source>
        <strain evidence="2 4">CBS 304.34</strain>
    </source>
</reference>
<evidence type="ECO:0000313" key="3">
    <source>
        <dbReference type="Proteomes" id="UP000504636"/>
    </source>
</evidence>
<dbReference type="Pfam" id="PF06985">
    <property type="entry name" value="HET"/>
    <property type="match status" value="1"/>
</dbReference>
<dbReference type="Proteomes" id="UP000504636">
    <property type="component" value="Unplaced"/>
</dbReference>
<dbReference type="OrthoDB" id="2958217at2759"/>
<proteinExistence type="predicted"/>
<gene>
    <name evidence="2 4" type="ORF">BDZ99DRAFT_354565</name>
</gene>
<keyword evidence="3" id="KW-1185">Reference proteome</keyword>
<organism evidence="2">
    <name type="scientific">Mytilinidion resinicola</name>
    <dbReference type="NCBI Taxonomy" id="574789"/>
    <lineage>
        <taxon>Eukaryota</taxon>
        <taxon>Fungi</taxon>
        <taxon>Dikarya</taxon>
        <taxon>Ascomycota</taxon>
        <taxon>Pezizomycotina</taxon>
        <taxon>Dothideomycetes</taxon>
        <taxon>Pleosporomycetidae</taxon>
        <taxon>Mytilinidiales</taxon>
        <taxon>Mytilinidiaceae</taxon>
        <taxon>Mytilinidion</taxon>
    </lineage>
</organism>